<evidence type="ECO:0000313" key="1">
    <source>
        <dbReference type="EnsemblPlants" id="AET2Gv20664700.1"/>
    </source>
</evidence>
<reference evidence="2" key="1">
    <citation type="journal article" date="2014" name="Science">
        <title>Ancient hybridizations among the ancestral genomes of bread wheat.</title>
        <authorList>
            <consortium name="International Wheat Genome Sequencing Consortium,"/>
            <person name="Marcussen T."/>
            <person name="Sandve S.R."/>
            <person name="Heier L."/>
            <person name="Spannagl M."/>
            <person name="Pfeifer M."/>
            <person name="Jakobsen K.S."/>
            <person name="Wulff B.B."/>
            <person name="Steuernagel B."/>
            <person name="Mayer K.F."/>
            <person name="Olsen O.A."/>
        </authorList>
    </citation>
    <scope>NUCLEOTIDE SEQUENCE [LARGE SCALE GENOMIC DNA]</scope>
    <source>
        <strain evidence="2">cv. AL8/78</strain>
    </source>
</reference>
<dbReference type="AlphaFoldDB" id="A0A453BXG4"/>
<protein>
    <submittedName>
        <fullName evidence="1">Uncharacterized protein</fullName>
    </submittedName>
</protein>
<sequence length="104" mass="11646">NRHRCFRKSRFIFLSTPLSISHCTRPYGHINHTRNHNAAVASVTRRRPASPRRPSLPSLRCYHCRLLSFLPTFSRSFPAIGGVAAAILPTAAVSVLLPRPHPEP</sequence>
<reference evidence="1" key="5">
    <citation type="journal article" date="2021" name="G3 (Bethesda)">
        <title>Aegilops tauschii genome assembly Aet v5.0 features greater sequence contiguity and improved annotation.</title>
        <authorList>
            <person name="Wang L."/>
            <person name="Zhu T."/>
            <person name="Rodriguez J.C."/>
            <person name="Deal K.R."/>
            <person name="Dubcovsky J."/>
            <person name="McGuire P.E."/>
            <person name="Lux T."/>
            <person name="Spannagl M."/>
            <person name="Mayer K.F.X."/>
            <person name="Baldrich P."/>
            <person name="Meyers B.C."/>
            <person name="Huo N."/>
            <person name="Gu Y.Q."/>
            <person name="Zhou H."/>
            <person name="Devos K.M."/>
            <person name="Bennetzen J.L."/>
            <person name="Unver T."/>
            <person name="Budak H."/>
            <person name="Gulick P.J."/>
            <person name="Galiba G."/>
            <person name="Kalapos B."/>
            <person name="Nelson D.R."/>
            <person name="Li P."/>
            <person name="You F.M."/>
            <person name="Luo M.C."/>
            <person name="Dvorak J."/>
        </authorList>
    </citation>
    <scope>NUCLEOTIDE SEQUENCE [LARGE SCALE GENOMIC DNA]</scope>
    <source>
        <strain evidence="1">cv. AL8/78</strain>
    </source>
</reference>
<accession>A0A453BXG4</accession>
<reference evidence="1" key="3">
    <citation type="journal article" date="2017" name="Nature">
        <title>Genome sequence of the progenitor of the wheat D genome Aegilops tauschii.</title>
        <authorList>
            <person name="Luo M.C."/>
            <person name="Gu Y.Q."/>
            <person name="Puiu D."/>
            <person name="Wang H."/>
            <person name="Twardziok S.O."/>
            <person name="Deal K.R."/>
            <person name="Huo N."/>
            <person name="Zhu T."/>
            <person name="Wang L."/>
            <person name="Wang Y."/>
            <person name="McGuire P.E."/>
            <person name="Liu S."/>
            <person name="Long H."/>
            <person name="Ramasamy R.K."/>
            <person name="Rodriguez J.C."/>
            <person name="Van S.L."/>
            <person name="Yuan L."/>
            <person name="Wang Z."/>
            <person name="Xia Z."/>
            <person name="Xiao L."/>
            <person name="Anderson O.D."/>
            <person name="Ouyang S."/>
            <person name="Liang Y."/>
            <person name="Zimin A.V."/>
            <person name="Pertea G."/>
            <person name="Qi P."/>
            <person name="Bennetzen J.L."/>
            <person name="Dai X."/>
            <person name="Dawson M.W."/>
            <person name="Muller H.G."/>
            <person name="Kugler K."/>
            <person name="Rivarola-Duarte L."/>
            <person name="Spannagl M."/>
            <person name="Mayer K.F.X."/>
            <person name="Lu F.H."/>
            <person name="Bevan M.W."/>
            <person name="Leroy P."/>
            <person name="Li P."/>
            <person name="You F.M."/>
            <person name="Sun Q."/>
            <person name="Liu Z."/>
            <person name="Lyons E."/>
            <person name="Wicker T."/>
            <person name="Salzberg S.L."/>
            <person name="Devos K.M."/>
            <person name="Dvorak J."/>
        </authorList>
    </citation>
    <scope>NUCLEOTIDE SEQUENCE [LARGE SCALE GENOMIC DNA]</scope>
    <source>
        <strain evidence="1">cv. AL8/78</strain>
    </source>
</reference>
<dbReference type="EnsemblPlants" id="AET2Gv20664700.1">
    <property type="protein sequence ID" value="AET2Gv20664700.1"/>
    <property type="gene ID" value="AET2Gv20664700"/>
</dbReference>
<dbReference type="Proteomes" id="UP000015105">
    <property type="component" value="Chromosome 2D"/>
</dbReference>
<reference evidence="2" key="2">
    <citation type="journal article" date="2017" name="Nat. Plants">
        <title>The Aegilops tauschii genome reveals multiple impacts of transposons.</title>
        <authorList>
            <person name="Zhao G."/>
            <person name="Zou C."/>
            <person name="Li K."/>
            <person name="Wang K."/>
            <person name="Li T."/>
            <person name="Gao L."/>
            <person name="Zhang X."/>
            <person name="Wang H."/>
            <person name="Yang Z."/>
            <person name="Liu X."/>
            <person name="Jiang W."/>
            <person name="Mao L."/>
            <person name="Kong X."/>
            <person name="Jiao Y."/>
            <person name="Jia J."/>
        </authorList>
    </citation>
    <scope>NUCLEOTIDE SEQUENCE [LARGE SCALE GENOMIC DNA]</scope>
    <source>
        <strain evidence="2">cv. AL8/78</strain>
    </source>
</reference>
<dbReference type="Gramene" id="AET2Gv20664700.1">
    <property type="protein sequence ID" value="AET2Gv20664700.1"/>
    <property type="gene ID" value="AET2Gv20664700"/>
</dbReference>
<proteinExistence type="predicted"/>
<evidence type="ECO:0000313" key="2">
    <source>
        <dbReference type="Proteomes" id="UP000015105"/>
    </source>
</evidence>
<keyword evidence="2" id="KW-1185">Reference proteome</keyword>
<reference evidence="1" key="4">
    <citation type="submission" date="2019-03" db="UniProtKB">
        <authorList>
            <consortium name="EnsemblPlants"/>
        </authorList>
    </citation>
    <scope>IDENTIFICATION</scope>
</reference>
<organism evidence="1 2">
    <name type="scientific">Aegilops tauschii subsp. strangulata</name>
    <name type="common">Goatgrass</name>
    <dbReference type="NCBI Taxonomy" id="200361"/>
    <lineage>
        <taxon>Eukaryota</taxon>
        <taxon>Viridiplantae</taxon>
        <taxon>Streptophyta</taxon>
        <taxon>Embryophyta</taxon>
        <taxon>Tracheophyta</taxon>
        <taxon>Spermatophyta</taxon>
        <taxon>Magnoliopsida</taxon>
        <taxon>Liliopsida</taxon>
        <taxon>Poales</taxon>
        <taxon>Poaceae</taxon>
        <taxon>BOP clade</taxon>
        <taxon>Pooideae</taxon>
        <taxon>Triticodae</taxon>
        <taxon>Triticeae</taxon>
        <taxon>Triticinae</taxon>
        <taxon>Aegilops</taxon>
    </lineage>
</organism>
<name>A0A453BXG4_AEGTS</name>